<dbReference type="PANTHER" id="PTHR45774">
    <property type="entry name" value="BTB/POZ DOMAIN-CONTAINING"/>
    <property type="match status" value="1"/>
</dbReference>
<accession>A0A0R3SWA7</accession>
<dbReference type="EMBL" id="UYSG01011452">
    <property type="protein sequence ID" value="VDL62386.1"/>
    <property type="molecule type" value="Genomic_DNA"/>
</dbReference>
<protein>
    <submittedName>
        <fullName evidence="4">BACK domain-containing protein</fullName>
    </submittedName>
</protein>
<name>A0A0R3SWA7_HYMDI</name>
<dbReference type="Gene3D" id="1.25.40.420">
    <property type="match status" value="1"/>
</dbReference>
<dbReference type="WBParaSite" id="HDID_0000994301-mRNA-1">
    <property type="protein sequence ID" value="HDID_0000994301-mRNA-1"/>
    <property type="gene ID" value="HDID_0000994301"/>
</dbReference>
<evidence type="ECO:0000313" key="2">
    <source>
        <dbReference type="EMBL" id="VDL62386.1"/>
    </source>
</evidence>
<proteinExistence type="predicted"/>
<dbReference type="STRING" id="6216.A0A0R3SWA7"/>
<dbReference type="PANTHER" id="PTHR45774:SF3">
    <property type="entry name" value="BTB (POZ) DOMAIN-CONTAINING 2B-RELATED"/>
    <property type="match status" value="1"/>
</dbReference>
<dbReference type="GO" id="GO:0005829">
    <property type="term" value="C:cytosol"/>
    <property type="evidence" value="ECO:0007669"/>
    <property type="project" value="TreeGrafter"/>
</dbReference>
<dbReference type="AlphaFoldDB" id="A0A0R3SWA7"/>
<dbReference type="GO" id="GO:0022008">
    <property type="term" value="P:neurogenesis"/>
    <property type="evidence" value="ECO:0007669"/>
    <property type="project" value="TreeGrafter"/>
</dbReference>
<dbReference type="Gene3D" id="3.30.710.10">
    <property type="entry name" value="Potassium Channel Kv1.1, Chain A"/>
    <property type="match status" value="1"/>
</dbReference>
<dbReference type="Pfam" id="PF07707">
    <property type="entry name" value="BACK"/>
    <property type="match status" value="1"/>
</dbReference>
<gene>
    <name evidence="2" type="ORF">HDID_LOCUS9941</name>
</gene>
<dbReference type="OrthoDB" id="9979965at2759"/>
<evidence type="ECO:0000259" key="1">
    <source>
        <dbReference type="SMART" id="SM00875"/>
    </source>
</evidence>
<dbReference type="InterPro" id="IPR011333">
    <property type="entry name" value="SKP1/BTB/POZ_sf"/>
</dbReference>
<reference evidence="4" key="1">
    <citation type="submission" date="2017-02" db="UniProtKB">
        <authorList>
            <consortium name="WormBaseParasite"/>
        </authorList>
    </citation>
    <scope>IDENTIFICATION</scope>
</reference>
<evidence type="ECO:0000313" key="4">
    <source>
        <dbReference type="WBParaSite" id="HDID_0000994301-mRNA-1"/>
    </source>
</evidence>
<organism evidence="4">
    <name type="scientific">Hymenolepis diminuta</name>
    <name type="common">Rat tapeworm</name>
    <dbReference type="NCBI Taxonomy" id="6216"/>
    <lineage>
        <taxon>Eukaryota</taxon>
        <taxon>Metazoa</taxon>
        <taxon>Spiralia</taxon>
        <taxon>Lophotrochozoa</taxon>
        <taxon>Platyhelminthes</taxon>
        <taxon>Cestoda</taxon>
        <taxon>Eucestoda</taxon>
        <taxon>Cyclophyllidea</taxon>
        <taxon>Hymenolepididae</taxon>
        <taxon>Hymenolepis</taxon>
    </lineage>
</organism>
<dbReference type="InterPro" id="IPR011705">
    <property type="entry name" value="BACK"/>
</dbReference>
<dbReference type="SMART" id="SM00875">
    <property type="entry name" value="BACK"/>
    <property type="match status" value="1"/>
</dbReference>
<sequence length="293" mass="33793">MGFQGVTNTIHTLYAARKYCFYDLARACVNYLENNVCAEHIFSILQTAINFHEDRLLNLCMRLVINNTSEVINREDFKNVKKEIVVMILEQDVLNAKEIELFDRVMKWAASDCDRLKISAVPLNQRFALGDHNFALIRFPAMDGKEFATQVLDSGVLRKDEIIPILNVIMQPPGDKPNLPYPCQPRRQPCLAIDPLDTASVASSEITFIGEWRLHRFNSFGHIAVQSDERPADKRGFLGECKRSCSPPPRFNVDEDEFEKIVKNLRQLKRLAIDEAHFQWNKMHKANMNAHYR</sequence>
<dbReference type="Proteomes" id="UP000274504">
    <property type="component" value="Unassembled WGS sequence"/>
</dbReference>
<reference evidence="2 3" key="2">
    <citation type="submission" date="2018-11" db="EMBL/GenBank/DDBJ databases">
        <authorList>
            <consortium name="Pathogen Informatics"/>
        </authorList>
    </citation>
    <scope>NUCLEOTIDE SEQUENCE [LARGE SCALE GENOMIC DNA]</scope>
</reference>
<feature type="domain" description="BACK" evidence="1">
    <location>
        <begin position="41"/>
        <end position="152"/>
    </location>
</feature>
<evidence type="ECO:0000313" key="3">
    <source>
        <dbReference type="Proteomes" id="UP000274504"/>
    </source>
</evidence>